<name>A0AAW8PXY3_VIBPH</name>
<dbReference type="AlphaFoldDB" id="A0AAW8PXY3"/>
<organism evidence="1 2">
    <name type="scientific">Vibrio parahaemolyticus</name>
    <dbReference type="NCBI Taxonomy" id="670"/>
    <lineage>
        <taxon>Bacteria</taxon>
        <taxon>Pseudomonadati</taxon>
        <taxon>Pseudomonadota</taxon>
        <taxon>Gammaproteobacteria</taxon>
        <taxon>Vibrionales</taxon>
        <taxon>Vibrionaceae</taxon>
        <taxon>Vibrio</taxon>
    </lineage>
</organism>
<proteinExistence type="predicted"/>
<evidence type="ECO:0000313" key="1">
    <source>
        <dbReference type="EMBL" id="MDS1821066.1"/>
    </source>
</evidence>
<comment type="caution">
    <text evidence="1">The sequence shown here is derived from an EMBL/GenBank/DDBJ whole genome shotgun (WGS) entry which is preliminary data.</text>
</comment>
<sequence>MFTSKALIDNKKLEAQIAKNNKANEIFKLVADQEWNTLPEAMTINLNDRSVDLTIVIDLSAEGTALLEHGSILSSVFGKVPLYHLDGAASDATYSPDWNGNKIEELTTRYVDRTESDFLKTYRTFERNALRGDFMTFYSIVEGYKIRWQIQLTKEAFAHELANKKHITTWSNGDITFI</sequence>
<accession>A0AAW8PXY3</accession>
<protein>
    <submittedName>
        <fullName evidence="1">Uncharacterized protein</fullName>
    </submittedName>
</protein>
<reference evidence="1" key="1">
    <citation type="submission" date="2023-06" db="EMBL/GenBank/DDBJ databases">
        <title>Genomic Diversity of Vibrio spp. and Metagenomic Analysis of Pathogens in Florida Gulf Coastal Waters Following Hurricane Ian.</title>
        <authorList>
            <person name="Brumfield K.D."/>
        </authorList>
    </citation>
    <scope>NUCLEOTIDE SEQUENCE</scope>
    <source>
        <strain evidence="1">WBS2B-138</strain>
    </source>
</reference>
<evidence type="ECO:0000313" key="2">
    <source>
        <dbReference type="Proteomes" id="UP001253193"/>
    </source>
</evidence>
<dbReference type="RefSeq" id="WP_311019880.1">
    <property type="nucleotide sequence ID" value="NZ_JAUHGG010000003.1"/>
</dbReference>
<gene>
    <name evidence="1" type="ORF">QX249_10380</name>
</gene>
<dbReference type="Proteomes" id="UP001253193">
    <property type="component" value="Unassembled WGS sequence"/>
</dbReference>
<dbReference type="EMBL" id="JAUHGG010000003">
    <property type="protein sequence ID" value="MDS1821066.1"/>
    <property type="molecule type" value="Genomic_DNA"/>
</dbReference>